<accession>A0A7W8V9X5</accession>
<reference evidence="1 2" key="1">
    <citation type="submission" date="2020-08" db="EMBL/GenBank/DDBJ databases">
        <title>Genomic Encyclopedia of Type Strains, Phase IV (KMG-V): Genome sequencing to study the core and pangenomes of soil and plant-associated prokaryotes.</title>
        <authorList>
            <person name="Whitman W."/>
        </authorList>
    </citation>
    <scope>NUCLEOTIDE SEQUENCE [LARGE SCALE GENOMIC DNA]</scope>
    <source>
        <strain evidence="1 2">JPY158</strain>
    </source>
</reference>
<comment type="caution">
    <text evidence="1">The sequence shown here is derived from an EMBL/GenBank/DDBJ whole genome shotgun (WGS) entry which is preliminary data.</text>
</comment>
<gene>
    <name evidence="1" type="ORF">HDG40_006476</name>
</gene>
<dbReference type="Proteomes" id="UP000592780">
    <property type="component" value="Unassembled WGS sequence"/>
</dbReference>
<sequence length="244" mass="27380">MKNSKFIDAIIEMIKTTNNSVPTKEQFAEELSRNGEHVSECPREERRENTRMLELVFLLTLELVEEKYGNSNVQIFPTPQFRKDGKASQIGTAGGDHTTFGVGIGADVTTWEQVFYELCHESVHLLNPVVNIETTSVSSMDEGVAVKFAEDLYARFITSYTGREPAISPTHAGVAHPYRVAFDIVRKIPDSVLKEIRAEFGAFSQVTDEIKLLKFASEYISEEEARVICLPFSYSKGIGQTSMR</sequence>
<name>A0A7W8V9X5_PARAM</name>
<evidence type="ECO:0000313" key="2">
    <source>
        <dbReference type="Proteomes" id="UP000592780"/>
    </source>
</evidence>
<proteinExistence type="predicted"/>
<dbReference type="RefSeq" id="WP_184132551.1">
    <property type="nucleotide sequence ID" value="NZ_JACHDD010000012.1"/>
</dbReference>
<protein>
    <submittedName>
        <fullName evidence="1">Uncharacterized protein</fullName>
    </submittedName>
</protein>
<keyword evidence="2" id="KW-1185">Reference proteome</keyword>
<dbReference type="AlphaFoldDB" id="A0A7W8V9X5"/>
<evidence type="ECO:0000313" key="1">
    <source>
        <dbReference type="EMBL" id="MBB5428289.1"/>
    </source>
</evidence>
<dbReference type="EMBL" id="JACHDD010000012">
    <property type="protein sequence ID" value="MBB5428289.1"/>
    <property type="molecule type" value="Genomic_DNA"/>
</dbReference>
<organism evidence="1 2">
    <name type="scientific">Paraburkholderia atlantica</name>
    <dbReference type="NCBI Taxonomy" id="2654982"/>
    <lineage>
        <taxon>Bacteria</taxon>
        <taxon>Pseudomonadati</taxon>
        <taxon>Pseudomonadota</taxon>
        <taxon>Betaproteobacteria</taxon>
        <taxon>Burkholderiales</taxon>
        <taxon>Burkholderiaceae</taxon>
        <taxon>Paraburkholderia</taxon>
    </lineage>
</organism>